<feature type="domain" description="Endonuclease/exonuclease/phosphatase" evidence="1">
    <location>
        <begin position="36"/>
        <end position="112"/>
    </location>
</feature>
<evidence type="ECO:0000313" key="3">
    <source>
        <dbReference type="Proteomes" id="UP000462212"/>
    </source>
</evidence>
<dbReference type="OrthoDB" id="3557769at2759"/>
<comment type="caution">
    <text evidence="2">The sequence shown here is derived from an EMBL/GenBank/DDBJ whole genome shotgun (WGS) entry which is preliminary data.</text>
</comment>
<protein>
    <submittedName>
        <fullName evidence="2">Retrovirus-related Pol polyprotein from type-1 retrotransposable element R1</fullName>
    </submittedName>
</protein>
<dbReference type="SUPFAM" id="SSF56219">
    <property type="entry name" value="DNase I-like"/>
    <property type="match status" value="1"/>
</dbReference>
<gene>
    <name evidence="2" type="primary">PO11</name>
    <name evidence="2" type="ORF">LSUB1_G008814</name>
</gene>
<dbReference type="InterPro" id="IPR005135">
    <property type="entry name" value="Endo/exonuclease/phosphatase"/>
</dbReference>
<reference evidence="2 3" key="1">
    <citation type="submission" date="2018-05" db="EMBL/GenBank/DDBJ databases">
        <title>Genome sequencing and assembly of the regulated plant pathogen Lachnellula willkommii and related sister species for the development of diagnostic species identification markers.</title>
        <authorList>
            <person name="Giroux E."/>
            <person name="Bilodeau G."/>
        </authorList>
    </citation>
    <scope>NUCLEOTIDE SEQUENCE [LARGE SCALE GENOMIC DNA]</scope>
    <source>
        <strain evidence="2 3">CBS 197.66</strain>
    </source>
</reference>
<dbReference type="InterPro" id="IPR036691">
    <property type="entry name" value="Endo/exonu/phosph_ase_sf"/>
</dbReference>
<dbReference type="Pfam" id="PF14529">
    <property type="entry name" value="Exo_endo_phos_2"/>
    <property type="match status" value="1"/>
</dbReference>
<dbReference type="PANTHER" id="PTHR33481:SF1">
    <property type="entry name" value="ENDONUCLEASE_EXONUCLEASE_PHOSPHATASE DOMAIN-CONTAINING PROTEIN-RELATED"/>
    <property type="match status" value="1"/>
</dbReference>
<keyword evidence="3" id="KW-1185">Reference proteome</keyword>
<feature type="non-terminal residue" evidence="2">
    <location>
        <position position="1"/>
    </location>
</feature>
<dbReference type="AlphaFoldDB" id="A0A8H8RA36"/>
<evidence type="ECO:0000313" key="2">
    <source>
        <dbReference type="EMBL" id="TVY31392.1"/>
    </source>
</evidence>
<name>A0A8H8RA36_9HELO</name>
<dbReference type="Proteomes" id="UP000462212">
    <property type="component" value="Unassembled WGS sequence"/>
</dbReference>
<sequence length="450" mass="51578">MAYIARSYRPRVALASESLYDSDFQVLDIIDQDHAIKVYNIYNKKHQLPNSDTRTLARCLWQLIPPLDSVFCRDFNAYNPWWDLLYKARDIEGIALADWIDHHDLALLNTPDWAIIEDIGSNHLGIVFIIQGSQIGLADPQTTHFDTKRANWAKFGKTLLCQLSPLQDSLHRLSYSLSRNYSLKSLEQIDAKTSYKVALDQLNNMAERYTSAILCAAHDSIPQIRLAPNAKPWWNDSLKTLRRDMNHARLASMRAFSDQLYKRYTSARNIYFQAIKTAKKDHWNQFLEKEDSKSIFKALAYTKPRRSKLVPNLKLSTTEFATTFTAKCNLFRQTLFPPPPETPSPNWSSYTTSSGWKWPKLAPEEVKLACSSEIKSTSPGPDYITQTIITHAYSVCPSQISLLFKTLVNTGYHPKCWRQANCAILRKNNKPDYKQPSAYQPISLLSCLGK</sequence>
<dbReference type="Gene3D" id="3.60.10.10">
    <property type="entry name" value="Endonuclease/exonuclease/phosphatase"/>
    <property type="match status" value="1"/>
</dbReference>
<dbReference type="PANTHER" id="PTHR33481">
    <property type="entry name" value="REVERSE TRANSCRIPTASE"/>
    <property type="match status" value="1"/>
</dbReference>
<accession>A0A8H8RA36</accession>
<proteinExistence type="predicted"/>
<organism evidence="2 3">
    <name type="scientific">Lachnellula subtilissima</name>
    <dbReference type="NCBI Taxonomy" id="602034"/>
    <lineage>
        <taxon>Eukaryota</taxon>
        <taxon>Fungi</taxon>
        <taxon>Dikarya</taxon>
        <taxon>Ascomycota</taxon>
        <taxon>Pezizomycotina</taxon>
        <taxon>Leotiomycetes</taxon>
        <taxon>Helotiales</taxon>
        <taxon>Lachnaceae</taxon>
        <taxon>Lachnellula</taxon>
    </lineage>
</organism>
<evidence type="ECO:0000259" key="1">
    <source>
        <dbReference type="Pfam" id="PF14529"/>
    </source>
</evidence>
<dbReference type="EMBL" id="QGMJ01001563">
    <property type="protein sequence ID" value="TVY31392.1"/>
    <property type="molecule type" value="Genomic_DNA"/>
</dbReference>